<proteinExistence type="predicted"/>
<dbReference type="AlphaFoldDB" id="A0A2H3E9Z4"/>
<evidence type="ECO:0000313" key="2">
    <source>
        <dbReference type="Proteomes" id="UP000217790"/>
    </source>
</evidence>
<reference evidence="2" key="1">
    <citation type="journal article" date="2017" name="Nat. Ecol. Evol.">
        <title>Genome expansion and lineage-specific genetic innovations in the forest pathogenic fungi Armillaria.</title>
        <authorList>
            <person name="Sipos G."/>
            <person name="Prasanna A.N."/>
            <person name="Walter M.C."/>
            <person name="O'Connor E."/>
            <person name="Balint B."/>
            <person name="Krizsan K."/>
            <person name="Kiss B."/>
            <person name="Hess J."/>
            <person name="Varga T."/>
            <person name="Slot J."/>
            <person name="Riley R."/>
            <person name="Boka B."/>
            <person name="Rigling D."/>
            <person name="Barry K."/>
            <person name="Lee J."/>
            <person name="Mihaltcheva S."/>
            <person name="LaButti K."/>
            <person name="Lipzen A."/>
            <person name="Waldron R."/>
            <person name="Moloney N.M."/>
            <person name="Sperisen C."/>
            <person name="Kredics L."/>
            <person name="Vagvoelgyi C."/>
            <person name="Patrignani A."/>
            <person name="Fitzpatrick D."/>
            <person name="Nagy I."/>
            <person name="Doyle S."/>
            <person name="Anderson J.B."/>
            <person name="Grigoriev I.V."/>
            <person name="Gueldener U."/>
            <person name="Muensterkoetter M."/>
            <person name="Nagy L.G."/>
        </authorList>
    </citation>
    <scope>NUCLEOTIDE SEQUENCE [LARGE SCALE GENOMIC DNA]</scope>
    <source>
        <strain evidence="2">Ar21-2</strain>
    </source>
</reference>
<dbReference type="InterPro" id="IPR052979">
    <property type="entry name" value="Adenylate-forming_domain"/>
</dbReference>
<protein>
    <submittedName>
        <fullName evidence="1">Uncharacterized protein</fullName>
    </submittedName>
</protein>
<evidence type="ECO:0000313" key="1">
    <source>
        <dbReference type="EMBL" id="PBK97403.1"/>
    </source>
</evidence>
<dbReference type="InParanoid" id="A0A2H3E9Z4"/>
<dbReference type="EMBL" id="KZ293649">
    <property type="protein sequence ID" value="PBK97403.1"/>
    <property type="molecule type" value="Genomic_DNA"/>
</dbReference>
<keyword evidence="2" id="KW-1185">Reference proteome</keyword>
<gene>
    <name evidence="1" type="ORF">ARMGADRAFT_638060</name>
</gene>
<dbReference type="OMA" id="VCVISSQ"/>
<dbReference type="PANTHER" id="PTHR33927:SF5">
    <property type="entry name" value="ENZYME, PUTATIVE (AFU_ORTHOLOGUE AFUA_8G01222)-RELATED"/>
    <property type="match status" value="1"/>
</dbReference>
<dbReference type="Proteomes" id="UP000217790">
    <property type="component" value="Unassembled WGS sequence"/>
</dbReference>
<dbReference type="STRING" id="47427.A0A2H3E9Z4"/>
<name>A0A2H3E9Z4_ARMGA</name>
<sequence>MKEVYVRSMSPYGALHITPPFRKVIFVATGEWKGRSQCFGWLPTLRQLLATRCVACFREELRVLLFTVRWRVFSLLACSNLISLSDTRKHGKPDTIKITKRFVDEFKPKCVCVISSQRLIEKVIYGLRSRGTLAFGSILRS</sequence>
<accession>A0A2H3E9Z4</accession>
<organism evidence="1 2">
    <name type="scientific">Armillaria gallica</name>
    <name type="common">Bulbous honey fungus</name>
    <name type="synonym">Armillaria bulbosa</name>
    <dbReference type="NCBI Taxonomy" id="47427"/>
    <lineage>
        <taxon>Eukaryota</taxon>
        <taxon>Fungi</taxon>
        <taxon>Dikarya</taxon>
        <taxon>Basidiomycota</taxon>
        <taxon>Agaricomycotina</taxon>
        <taxon>Agaricomycetes</taxon>
        <taxon>Agaricomycetidae</taxon>
        <taxon>Agaricales</taxon>
        <taxon>Marasmiineae</taxon>
        <taxon>Physalacriaceae</taxon>
        <taxon>Armillaria</taxon>
    </lineage>
</organism>
<dbReference type="OrthoDB" id="3142841at2759"/>
<dbReference type="PANTHER" id="PTHR33927">
    <property type="entry name" value="TRANSMEMBRANE PROTEIN"/>
    <property type="match status" value="1"/>
</dbReference>